<dbReference type="RefSeq" id="WP_354688331.1">
    <property type="nucleotide sequence ID" value="NZ_CP095328.1"/>
</dbReference>
<reference evidence="1" key="1">
    <citation type="submission" date="2022-03" db="EMBL/GenBank/DDBJ databases">
        <title>Sea Food Isolates.</title>
        <authorList>
            <person name="Li C."/>
        </authorList>
    </citation>
    <scope>NUCLEOTIDE SEQUENCE</scope>
    <source>
        <strain evidence="1">19NY04SH05-1</strain>
    </source>
</reference>
<name>A0AAU6T5J3_9GAMM</name>
<evidence type="ECO:0000313" key="1">
    <source>
        <dbReference type="EMBL" id="XAG40304.1"/>
    </source>
</evidence>
<sequence length="91" mass="10395">MFTGEQSARIREILISEPAWEEMTCLFALSLVEAVDVHTLESFSADDYRNYLKSEGLFMVNHHDILVSSCAGYPIALSKKHLDIYIEELKN</sequence>
<proteinExistence type="predicted"/>
<accession>A0AAU6T5J3</accession>
<gene>
    <name evidence="1" type="ORF">MRK42_15035</name>
</gene>
<organism evidence="1">
    <name type="scientific">Aeromonas sp. 19NY04SH05-1</name>
    <dbReference type="NCBI Taxonomy" id="2920537"/>
    <lineage>
        <taxon>Bacteria</taxon>
        <taxon>Pseudomonadati</taxon>
        <taxon>Pseudomonadota</taxon>
        <taxon>Gammaproteobacteria</taxon>
        <taxon>Aeromonadales</taxon>
        <taxon>Aeromonadaceae</taxon>
        <taxon>Aeromonas</taxon>
    </lineage>
</organism>
<protein>
    <submittedName>
        <fullName evidence="1">Uncharacterized protein</fullName>
    </submittedName>
</protein>
<dbReference type="EMBL" id="CP095328">
    <property type="protein sequence ID" value="XAG40304.1"/>
    <property type="molecule type" value="Genomic_DNA"/>
</dbReference>
<dbReference type="AlphaFoldDB" id="A0AAU6T5J3"/>